<feature type="transmembrane region" description="Helical" evidence="2">
    <location>
        <begin position="111"/>
        <end position="128"/>
    </location>
</feature>
<feature type="transmembrane region" description="Helical" evidence="2">
    <location>
        <begin position="148"/>
        <end position="165"/>
    </location>
</feature>
<feature type="transmembrane region" description="Helical" evidence="2">
    <location>
        <begin position="177"/>
        <end position="197"/>
    </location>
</feature>
<dbReference type="RefSeq" id="WP_126980422.1">
    <property type="nucleotide sequence ID" value="NZ_PQSP01000006.1"/>
</dbReference>
<evidence type="ECO:0000259" key="3">
    <source>
        <dbReference type="PROSITE" id="PS51857"/>
    </source>
</evidence>
<dbReference type="GO" id="GO:0005829">
    <property type="term" value="C:cytosol"/>
    <property type="evidence" value="ECO:0007669"/>
    <property type="project" value="UniProtKB-ARBA"/>
</dbReference>
<keyword evidence="2" id="KW-0472">Membrane</keyword>
<evidence type="ECO:0000256" key="1">
    <source>
        <dbReference type="ARBA" id="ARBA00022553"/>
    </source>
</evidence>
<dbReference type="Proteomes" id="UP000286947">
    <property type="component" value="Unassembled WGS sequence"/>
</dbReference>
<dbReference type="Pfam" id="PF00313">
    <property type="entry name" value="CSD"/>
    <property type="match status" value="1"/>
</dbReference>
<evidence type="ECO:0000313" key="5">
    <source>
        <dbReference type="Proteomes" id="UP000286947"/>
    </source>
</evidence>
<keyword evidence="1" id="KW-0597">Phosphoprotein</keyword>
<dbReference type="CDD" id="cd04458">
    <property type="entry name" value="CSP_CDS"/>
    <property type="match status" value="1"/>
</dbReference>
<dbReference type="SMART" id="SM00357">
    <property type="entry name" value="CSP"/>
    <property type="match status" value="1"/>
</dbReference>
<keyword evidence="2" id="KW-1133">Transmembrane helix</keyword>
<dbReference type="InterPro" id="IPR010718">
    <property type="entry name" value="DUF1294"/>
</dbReference>
<gene>
    <name evidence="4" type="primary">csp</name>
    <name evidence="4" type="ORF">CUZ56_02245</name>
</gene>
<dbReference type="EMBL" id="PQSP01000006">
    <property type="protein sequence ID" value="RUS66166.1"/>
    <property type="molecule type" value="Genomic_DNA"/>
</dbReference>
<dbReference type="InterPro" id="IPR011129">
    <property type="entry name" value="CSD"/>
</dbReference>
<keyword evidence="2" id="KW-0812">Transmembrane</keyword>
<dbReference type="SUPFAM" id="SSF50249">
    <property type="entry name" value="Nucleic acid-binding proteins"/>
    <property type="match status" value="1"/>
</dbReference>
<organism evidence="4 5">
    <name type="scientific">Saezia sanguinis</name>
    <dbReference type="NCBI Taxonomy" id="1965230"/>
    <lineage>
        <taxon>Bacteria</taxon>
        <taxon>Pseudomonadati</taxon>
        <taxon>Pseudomonadota</taxon>
        <taxon>Betaproteobacteria</taxon>
        <taxon>Burkholderiales</taxon>
        <taxon>Saeziaceae</taxon>
        <taxon>Saezia</taxon>
    </lineage>
</organism>
<name>A0A433SBU1_9BURK</name>
<dbReference type="PANTHER" id="PTHR12962:SF1">
    <property type="entry name" value="COLD SHOCK DOMAIN-CONTAINING PROTEIN CG9705"/>
    <property type="match status" value="1"/>
</dbReference>
<dbReference type="GO" id="GO:0043488">
    <property type="term" value="P:regulation of mRNA stability"/>
    <property type="evidence" value="ECO:0007669"/>
    <property type="project" value="TreeGrafter"/>
</dbReference>
<dbReference type="OrthoDB" id="72963at2"/>
<dbReference type="InterPro" id="IPR002059">
    <property type="entry name" value="CSP_DNA-bd"/>
</dbReference>
<accession>A0A433SBU1</accession>
<dbReference type="PANTHER" id="PTHR12962">
    <property type="entry name" value="CALCIUM-REGULATED HEAT STABLE PROTEIN CRHSP-24-RELATED"/>
    <property type="match status" value="1"/>
</dbReference>
<dbReference type="GO" id="GO:0003730">
    <property type="term" value="F:mRNA 3'-UTR binding"/>
    <property type="evidence" value="ECO:0007669"/>
    <property type="project" value="TreeGrafter"/>
</dbReference>
<comment type="caution">
    <text evidence="4">The sequence shown here is derived from an EMBL/GenBank/DDBJ whole genome shotgun (WGS) entry which is preliminary data.</text>
</comment>
<reference evidence="4 5" key="1">
    <citation type="submission" date="2018-01" db="EMBL/GenBank/DDBJ databases">
        <title>Saezia sanguinis gen. nov., sp. nov., in the order Burkholderiales isolated from human blood.</title>
        <authorList>
            <person name="Medina-Pascual M.J."/>
            <person name="Valdezate S."/>
            <person name="Monzon S."/>
            <person name="Cuesta I."/>
            <person name="Carrasco G."/>
            <person name="Villalon P."/>
            <person name="Saez-Nieto J.A."/>
        </authorList>
    </citation>
    <scope>NUCLEOTIDE SEQUENCE [LARGE SCALE GENOMIC DNA]</scope>
    <source>
        <strain evidence="4 5">CNM695-12</strain>
    </source>
</reference>
<keyword evidence="5" id="KW-1185">Reference proteome</keyword>
<dbReference type="Gene3D" id="2.40.50.140">
    <property type="entry name" value="Nucleic acid-binding proteins"/>
    <property type="match status" value="1"/>
</dbReference>
<dbReference type="AlphaFoldDB" id="A0A433SBU1"/>
<dbReference type="InterPro" id="IPR052069">
    <property type="entry name" value="Ca-reg_mRNA-binding_domain"/>
</dbReference>
<feature type="transmembrane region" description="Helical" evidence="2">
    <location>
        <begin position="84"/>
        <end position="105"/>
    </location>
</feature>
<protein>
    <submittedName>
        <fullName evidence="4">Cold shock protein</fullName>
    </submittedName>
</protein>
<sequence length="206" mass="23550">MNLRAQGSITQWKDEQGFGFITPDSGGKQVFVHVTAFIDRSKRPAQDDRVFYESGVDDNGRPQAYNVTFVENAASRQKRRSRRFSLTLVLIAAAFLATLAGMYYFGKLPTIFLIPYVLFSSLAFITYARDKRAAVKDRWRTEENTLHLMALLGGWPGALIAQRLFRHKSSKLSFQVIFWITVIANCCLFAWLLSLYWQKYGSNSIL</sequence>
<evidence type="ECO:0000313" key="4">
    <source>
        <dbReference type="EMBL" id="RUS66166.1"/>
    </source>
</evidence>
<dbReference type="PROSITE" id="PS51857">
    <property type="entry name" value="CSD_2"/>
    <property type="match status" value="1"/>
</dbReference>
<dbReference type="Pfam" id="PF06961">
    <property type="entry name" value="DUF1294"/>
    <property type="match status" value="1"/>
</dbReference>
<evidence type="ECO:0000256" key="2">
    <source>
        <dbReference type="SAM" id="Phobius"/>
    </source>
</evidence>
<dbReference type="InterPro" id="IPR012340">
    <property type="entry name" value="NA-bd_OB-fold"/>
</dbReference>
<proteinExistence type="predicted"/>
<feature type="domain" description="CSD" evidence="3">
    <location>
        <begin position="4"/>
        <end position="69"/>
    </location>
</feature>